<protein>
    <submittedName>
        <fullName evidence="2">Uncharacterized protein</fullName>
    </submittedName>
</protein>
<evidence type="ECO:0000256" key="1">
    <source>
        <dbReference type="SAM" id="MobiDB-lite"/>
    </source>
</evidence>
<organism evidence="2 3">
    <name type="scientific">Lentithecium fluviatile CBS 122367</name>
    <dbReference type="NCBI Taxonomy" id="1168545"/>
    <lineage>
        <taxon>Eukaryota</taxon>
        <taxon>Fungi</taxon>
        <taxon>Dikarya</taxon>
        <taxon>Ascomycota</taxon>
        <taxon>Pezizomycotina</taxon>
        <taxon>Dothideomycetes</taxon>
        <taxon>Pleosporomycetidae</taxon>
        <taxon>Pleosporales</taxon>
        <taxon>Massarineae</taxon>
        <taxon>Lentitheciaceae</taxon>
        <taxon>Lentithecium</taxon>
    </lineage>
</organism>
<proteinExistence type="predicted"/>
<keyword evidence="3" id="KW-1185">Reference proteome</keyword>
<name>A0A6G1JMK9_9PLEO</name>
<evidence type="ECO:0000313" key="2">
    <source>
        <dbReference type="EMBL" id="KAF2691460.1"/>
    </source>
</evidence>
<evidence type="ECO:0000313" key="3">
    <source>
        <dbReference type="Proteomes" id="UP000799291"/>
    </source>
</evidence>
<reference evidence="2" key="1">
    <citation type="journal article" date="2020" name="Stud. Mycol.">
        <title>101 Dothideomycetes genomes: a test case for predicting lifestyles and emergence of pathogens.</title>
        <authorList>
            <person name="Haridas S."/>
            <person name="Albert R."/>
            <person name="Binder M."/>
            <person name="Bloem J."/>
            <person name="Labutti K."/>
            <person name="Salamov A."/>
            <person name="Andreopoulos B."/>
            <person name="Baker S."/>
            <person name="Barry K."/>
            <person name="Bills G."/>
            <person name="Bluhm B."/>
            <person name="Cannon C."/>
            <person name="Castanera R."/>
            <person name="Culley D."/>
            <person name="Daum C."/>
            <person name="Ezra D."/>
            <person name="Gonzalez J."/>
            <person name="Henrissat B."/>
            <person name="Kuo A."/>
            <person name="Liang C."/>
            <person name="Lipzen A."/>
            <person name="Lutzoni F."/>
            <person name="Magnuson J."/>
            <person name="Mondo S."/>
            <person name="Nolan M."/>
            <person name="Ohm R."/>
            <person name="Pangilinan J."/>
            <person name="Park H.-J."/>
            <person name="Ramirez L."/>
            <person name="Alfaro M."/>
            <person name="Sun H."/>
            <person name="Tritt A."/>
            <person name="Yoshinaga Y."/>
            <person name="Zwiers L.-H."/>
            <person name="Turgeon B."/>
            <person name="Goodwin S."/>
            <person name="Spatafora J."/>
            <person name="Crous P."/>
            <person name="Grigoriev I."/>
        </authorList>
    </citation>
    <scope>NUCLEOTIDE SEQUENCE</scope>
    <source>
        <strain evidence="2">CBS 122367</strain>
    </source>
</reference>
<dbReference type="EMBL" id="MU005569">
    <property type="protein sequence ID" value="KAF2691460.1"/>
    <property type="molecule type" value="Genomic_DNA"/>
</dbReference>
<sequence length="165" mass="18588">MLSQLCKWVSGGRFVIVLPVLCDVETKVLKKGREVRDCVRIPVAMERMCMLEMSIRREFFFIPHEPGARTGGVPFPASIFPYLNVITSASYLFAQELCKTFVSLQMANERFGNGISDWQCGTAPPVQAISWSSRESREERYSLRTGKPNGEKPSPVVVPSDMSRH</sequence>
<accession>A0A6G1JMK9</accession>
<gene>
    <name evidence="2" type="ORF">K458DRAFT_381315</name>
</gene>
<feature type="region of interest" description="Disordered" evidence="1">
    <location>
        <begin position="139"/>
        <end position="165"/>
    </location>
</feature>
<dbReference type="AlphaFoldDB" id="A0A6G1JMK9"/>
<dbReference type="Proteomes" id="UP000799291">
    <property type="component" value="Unassembled WGS sequence"/>
</dbReference>